<dbReference type="Pfam" id="PF04539">
    <property type="entry name" value="Sigma70_r3"/>
    <property type="match status" value="1"/>
</dbReference>
<dbReference type="InterPro" id="IPR050239">
    <property type="entry name" value="Sigma-70_RNA_pol_init_factors"/>
</dbReference>
<dbReference type="SUPFAM" id="SSF88946">
    <property type="entry name" value="Sigma2 domain of RNA polymerase sigma factors"/>
    <property type="match status" value="1"/>
</dbReference>
<dbReference type="CDD" id="cd06171">
    <property type="entry name" value="Sigma70_r4"/>
    <property type="match status" value="1"/>
</dbReference>
<accession>A0ABV5CGM0</accession>
<feature type="domain" description="RNA polymerase sigma-70 region 3" evidence="6">
    <location>
        <begin position="135"/>
        <end position="202"/>
    </location>
</feature>
<keyword evidence="2" id="KW-0731">Sigma factor</keyword>
<evidence type="ECO:0000259" key="6">
    <source>
        <dbReference type="Pfam" id="PF04539"/>
    </source>
</evidence>
<dbReference type="Gene3D" id="1.20.120.1810">
    <property type="match status" value="1"/>
</dbReference>
<dbReference type="InterPro" id="IPR007630">
    <property type="entry name" value="RNA_pol_sigma70_r4"/>
</dbReference>
<evidence type="ECO:0000256" key="2">
    <source>
        <dbReference type="ARBA" id="ARBA00023082"/>
    </source>
</evidence>
<dbReference type="PIRSF" id="PIRSF000770">
    <property type="entry name" value="RNA_pol_sigma-SigE/K"/>
    <property type="match status" value="1"/>
</dbReference>
<evidence type="ECO:0000313" key="10">
    <source>
        <dbReference type="Proteomes" id="UP001580928"/>
    </source>
</evidence>
<dbReference type="InterPro" id="IPR013324">
    <property type="entry name" value="RNA_pol_sigma_r3/r4-like"/>
</dbReference>
<dbReference type="InterPro" id="IPR014284">
    <property type="entry name" value="RNA_pol_sigma-70_dom"/>
</dbReference>
<evidence type="ECO:0000256" key="1">
    <source>
        <dbReference type="ARBA" id="ARBA00023015"/>
    </source>
</evidence>
<evidence type="ECO:0000259" key="8">
    <source>
        <dbReference type="Pfam" id="PF04545"/>
    </source>
</evidence>
<dbReference type="RefSeq" id="WP_375558237.1">
    <property type="nucleotide sequence ID" value="NZ_JBBVGT010000003.1"/>
</dbReference>
<dbReference type="InterPro" id="IPR013325">
    <property type="entry name" value="RNA_pol_sigma_r2"/>
</dbReference>
<dbReference type="InterPro" id="IPR007624">
    <property type="entry name" value="RNA_pol_sigma70_r3"/>
</dbReference>
<dbReference type="EMBL" id="JBBVGT010000003">
    <property type="protein sequence ID" value="MFB5946708.1"/>
    <property type="molecule type" value="Genomic_DNA"/>
</dbReference>
<keyword evidence="4" id="KW-0804">Transcription</keyword>
<feature type="domain" description="RNA polymerase sigma-70 region 2" evidence="7">
    <location>
        <begin position="56"/>
        <end position="123"/>
    </location>
</feature>
<keyword evidence="10" id="KW-1185">Reference proteome</keyword>
<dbReference type="SUPFAM" id="SSF88659">
    <property type="entry name" value="Sigma3 and sigma4 domains of RNA polymerase sigma factors"/>
    <property type="match status" value="2"/>
</dbReference>
<dbReference type="InterPro" id="IPR000943">
    <property type="entry name" value="RNA_pol_sigma70"/>
</dbReference>
<dbReference type="Pfam" id="PF04542">
    <property type="entry name" value="Sigma70_r2"/>
    <property type="match status" value="1"/>
</dbReference>
<dbReference type="InterPro" id="IPR009042">
    <property type="entry name" value="RNA_pol_sigma70_r1_2"/>
</dbReference>
<sequence length="286" mass="32623">MRQLKITQSITNRESQSLDKYLHEIGKVDLITAEEEVILAQKIREGDQAALERLTKTNLRFVVSVAKQYQNQGLTLGDLINEGNLGLIKAAKRFDETKGFKFISYAVWWIRQSILQAIAEQSRIVRLPLNQVGSLSKISKAFSKLEQDYEREPSPEELADMLETTVDKISDTLSNSGRHVSMDAPFVQGEENTLLDVLENHDPNTDNSLIDESLSEEIRRSLATLTDREREIIVLFFGLASNHPLSLEEIGEKFSLTRERVRQIKDKALQRLRHTSRSKILKTYLG</sequence>
<dbReference type="InterPro" id="IPR007627">
    <property type="entry name" value="RNA_pol_sigma70_r2"/>
</dbReference>
<dbReference type="NCBIfam" id="TIGR02937">
    <property type="entry name" value="sigma70-ECF"/>
    <property type="match status" value="1"/>
</dbReference>
<dbReference type="PRINTS" id="PR00046">
    <property type="entry name" value="SIGMA70FCT"/>
</dbReference>
<organism evidence="9 10">
    <name type="scientific">Albibacterium profundi</name>
    <dbReference type="NCBI Taxonomy" id="3134906"/>
    <lineage>
        <taxon>Bacteria</taxon>
        <taxon>Pseudomonadati</taxon>
        <taxon>Bacteroidota</taxon>
        <taxon>Sphingobacteriia</taxon>
        <taxon>Sphingobacteriales</taxon>
        <taxon>Sphingobacteriaceae</taxon>
        <taxon>Albibacterium</taxon>
    </lineage>
</organism>
<name>A0ABV5CGM0_9SPHI</name>
<keyword evidence="3" id="KW-0238">DNA-binding</keyword>
<feature type="domain" description="RNA polymerase sigma-70 region 1.2" evidence="5">
    <location>
        <begin position="17"/>
        <end position="49"/>
    </location>
</feature>
<evidence type="ECO:0000256" key="4">
    <source>
        <dbReference type="ARBA" id="ARBA00023163"/>
    </source>
</evidence>
<keyword evidence="1" id="KW-0805">Transcription regulation</keyword>
<gene>
    <name evidence="9" type="ORF">WKR92_12815</name>
</gene>
<feature type="domain" description="RNA polymerase sigma-70 region 4" evidence="8">
    <location>
        <begin position="222"/>
        <end position="274"/>
    </location>
</feature>
<dbReference type="PANTHER" id="PTHR30603">
    <property type="entry name" value="RNA POLYMERASE SIGMA FACTOR RPO"/>
    <property type="match status" value="1"/>
</dbReference>
<evidence type="ECO:0000313" key="9">
    <source>
        <dbReference type="EMBL" id="MFB5946708.1"/>
    </source>
</evidence>
<dbReference type="Pfam" id="PF04545">
    <property type="entry name" value="Sigma70_r4"/>
    <property type="match status" value="1"/>
</dbReference>
<comment type="caution">
    <text evidence="9">The sequence shown here is derived from an EMBL/GenBank/DDBJ whole genome shotgun (WGS) entry which is preliminary data.</text>
</comment>
<reference evidence="9 10" key="1">
    <citation type="submission" date="2024-04" db="EMBL/GenBank/DDBJ databases">
        <title>Albibacterium profundi sp. nov., isolated from sediment of the Challenger Deep of Mariana Trench.</title>
        <authorList>
            <person name="Wang Y."/>
        </authorList>
    </citation>
    <scope>NUCLEOTIDE SEQUENCE [LARGE SCALE GENOMIC DNA]</scope>
    <source>
        <strain evidence="9 10">RHL897</strain>
    </source>
</reference>
<dbReference type="PANTHER" id="PTHR30603:SF47">
    <property type="entry name" value="RNA POLYMERASE SIGMA FACTOR SIGD, CHLOROPLASTIC"/>
    <property type="match status" value="1"/>
</dbReference>
<proteinExistence type="predicted"/>
<evidence type="ECO:0000259" key="5">
    <source>
        <dbReference type="Pfam" id="PF00140"/>
    </source>
</evidence>
<dbReference type="Proteomes" id="UP001580928">
    <property type="component" value="Unassembled WGS sequence"/>
</dbReference>
<dbReference type="Gene3D" id="1.10.10.10">
    <property type="entry name" value="Winged helix-like DNA-binding domain superfamily/Winged helix DNA-binding domain"/>
    <property type="match status" value="2"/>
</dbReference>
<evidence type="ECO:0000256" key="3">
    <source>
        <dbReference type="ARBA" id="ARBA00023125"/>
    </source>
</evidence>
<protein>
    <submittedName>
        <fullName evidence="9">RNA polymerase sigma factor RpoD/SigA</fullName>
    </submittedName>
</protein>
<dbReference type="InterPro" id="IPR036388">
    <property type="entry name" value="WH-like_DNA-bd_sf"/>
</dbReference>
<dbReference type="Pfam" id="PF00140">
    <property type="entry name" value="Sigma70_r1_2"/>
    <property type="match status" value="1"/>
</dbReference>
<evidence type="ECO:0000259" key="7">
    <source>
        <dbReference type="Pfam" id="PF04542"/>
    </source>
</evidence>